<dbReference type="eggNOG" id="arCOG03965">
    <property type="taxonomic scope" value="Archaea"/>
</dbReference>
<dbReference type="EMBL" id="CP000099">
    <property type="protein sequence ID" value="AAZ71272.1"/>
    <property type="molecule type" value="Genomic_DNA"/>
</dbReference>
<dbReference type="Pfam" id="PF13358">
    <property type="entry name" value="DDE_3"/>
    <property type="match status" value="1"/>
</dbReference>
<sequence>MANLNTHVPGALYETFPPAKAKALWDKFEFVYTPKNGSWLNIAEIELNVLSGQCLKRRTDNIESVRK</sequence>
<feature type="domain" description="Tc1-like transposase DDE" evidence="1">
    <location>
        <begin position="1"/>
        <end position="65"/>
    </location>
</feature>
<proteinExistence type="predicted"/>
<gene>
    <name evidence="2" type="ordered locus">Mbar_A2350</name>
</gene>
<protein>
    <submittedName>
        <fullName evidence="2">Transposase</fullName>
    </submittedName>
</protein>
<accession>Q46A20</accession>
<dbReference type="STRING" id="269797.Mbar_A2350"/>
<dbReference type="KEGG" id="mba:Mbar_A2350"/>
<reference evidence="2" key="1">
    <citation type="submission" date="2006-06" db="EMBL/GenBank/DDBJ databases">
        <title>Complete sequence of chromosome 1 of Methanosarcina barkeri str. fusaro.</title>
        <authorList>
            <person name="Copeland A."/>
            <person name="Lucas S."/>
            <person name="Lapidus A."/>
            <person name="Barry K."/>
            <person name="Detter J.C."/>
            <person name="Glavina T."/>
            <person name="Hammon N."/>
            <person name="Israni S."/>
            <person name="Pitluck S."/>
            <person name="Goodwin L.A."/>
            <person name="Saunders E.H."/>
            <person name="Schmutz J."/>
            <person name="Larimer F."/>
            <person name="Land M."/>
            <person name="Anderson I."/>
            <person name="Richardson P."/>
        </authorList>
    </citation>
    <scope>NUCLEOTIDE SEQUENCE</scope>
    <source>
        <strain evidence="2">Fusaro</strain>
    </source>
</reference>
<dbReference type="InterPro" id="IPR038717">
    <property type="entry name" value="Tc1-like_DDE_dom"/>
</dbReference>
<dbReference type="PaxDb" id="269797-Mbar_A2350"/>
<dbReference type="HOGENOM" id="CLU_2903012_0_0_2"/>
<dbReference type="AlphaFoldDB" id="Q46A20"/>
<name>Q46A20_METBF</name>
<organism evidence="2">
    <name type="scientific">Methanosarcina barkeri (strain Fusaro / DSM 804)</name>
    <dbReference type="NCBI Taxonomy" id="269797"/>
    <lineage>
        <taxon>Archaea</taxon>
        <taxon>Methanobacteriati</taxon>
        <taxon>Methanobacteriota</taxon>
        <taxon>Stenosarchaea group</taxon>
        <taxon>Methanomicrobia</taxon>
        <taxon>Methanosarcinales</taxon>
        <taxon>Methanosarcinaceae</taxon>
        <taxon>Methanosarcina</taxon>
    </lineage>
</organism>
<evidence type="ECO:0000313" key="2">
    <source>
        <dbReference type="EMBL" id="AAZ71272.1"/>
    </source>
</evidence>
<evidence type="ECO:0000259" key="1">
    <source>
        <dbReference type="Pfam" id="PF13358"/>
    </source>
</evidence>